<protein>
    <recommendedName>
        <fullName evidence="2">PRELI/MSF1 domain-containing protein</fullName>
    </recommendedName>
</protein>
<evidence type="ECO:0000313" key="4">
    <source>
        <dbReference type="Proteomes" id="UP000288859"/>
    </source>
</evidence>
<dbReference type="VEuPathDB" id="FungiDB:PV10_00395"/>
<gene>
    <name evidence="3" type="ORF">B0A52_00920</name>
</gene>
<reference evidence="3 4" key="1">
    <citation type="submission" date="2017-03" db="EMBL/GenBank/DDBJ databases">
        <title>Genomes of endolithic fungi from Antarctica.</title>
        <authorList>
            <person name="Coleine C."/>
            <person name="Masonjones S."/>
            <person name="Stajich J.E."/>
        </authorList>
    </citation>
    <scope>NUCLEOTIDE SEQUENCE [LARGE SCALE GENOMIC DNA]</scope>
    <source>
        <strain evidence="3 4">CCFEE 6314</strain>
    </source>
</reference>
<accession>A0A438NIL3</accession>
<evidence type="ECO:0000259" key="2">
    <source>
        <dbReference type="PROSITE" id="PS50904"/>
    </source>
</evidence>
<dbReference type="AlphaFoldDB" id="A0A438NIL3"/>
<dbReference type="InterPro" id="IPR021851">
    <property type="entry name" value="DUF3455"/>
</dbReference>
<dbReference type="EMBL" id="NAJM01000002">
    <property type="protein sequence ID" value="RVX75567.1"/>
    <property type="molecule type" value="Genomic_DNA"/>
</dbReference>
<dbReference type="PANTHER" id="PTHR11158">
    <property type="entry name" value="MSF1/PX19 RELATED"/>
    <property type="match status" value="1"/>
</dbReference>
<organism evidence="3 4">
    <name type="scientific">Exophiala mesophila</name>
    <name type="common">Black yeast-like fungus</name>
    <dbReference type="NCBI Taxonomy" id="212818"/>
    <lineage>
        <taxon>Eukaryota</taxon>
        <taxon>Fungi</taxon>
        <taxon>Dikarya</taxon>
        <taxon>Ascomycota</taxon>
        <taxon>Pezizomycotina</taxon>
        <taxon>Eurotiomycetes</taxon>
        <taxon>Chaetothyriomycetidae</taxon>
        <taxon>Chaetothyriales</taxon>
        <taxon>Herpotrichiellaceae</taxon>
        <taxon>Exophiala</taxon>
    </lineage>
</organism>
<feature type="domain" description="PRELI/MSF1" evidence="2">
    <location>
        <begin position="1"/>
        <end position="223"/>
    </location>
</feature>
<dbReference type="InterPro" id="IPR006797">
    <property type="entry name" value="PRELI/MSF1_dom"/>
</dbReference>
<sequence>MKFYESSFNYDYTFPAVTLAYFLRYPNPYSRHVLSSDVIDRYVDPETKRLHTVRLHLKKSKVPAAILKFLPGGLAGPNGSSQSFILEKSTIDMKEGWMETESKNMEWTGILTVIERQSYKRLRLADIPTNESKQHVKETTGCRTVVTFVSKLGHGKILSRKKQDHPATVEEEHHPKQGFFAAWSTAGIQRTIELVGVKRTKSALANGKEGMNVVLERLRSGGLVAVLEGMRRDRMEMMGVGEGLGNSNSFGAEINMIIVSFIHLTSATSLAALFKSCGRDAQFHLSISMFERRSDLANVPPVSVSGWTVPLRGSRTCTPHGSCTDSLTPPPTTKPLQYLTLGRGLYTYACNGEGPDEAPRFQSQSTQLYNAAPLIPRLANEDAFHALVAELALFDYMSLENSTLECIGAIGTVNNTAIITLVEIATFEAWAYESILSPRPSVDGRWAHSVSPRRSWDVYRVEMAGGAPPSCTGKSETLEVSYAAEYWFYHTAGEDLMTDTDHEGNEDSEGPDESLRHTMLMI</sequence>
<dbReference type="InterPro" id="IPR037365">
    <property type="entry name" value="Slowmo/Ups"/>
</dbReference>
<evidence type="ECO:0000313" key="3">
    <source>
        <dbReference type="EMBL" id="RVX75567.1"/>
    </source>
</evidence>
<dbReference type="GO" id="GO:0005758">
    <property type="term" value="C:mitochondrial intermembrane space"/>
    <property type="evidence" value="ECO:0007669"/>
    <property type="project" value="InterPro"/>
</dbReference>
<comment type="caution">
    <text evidence="3">The sequence shown here is derived from an EMBL/GenBank/DDBJ whole genome shotgun (WGS) entry which is preliminary data.</text>
</comment>
<evidence type="ECO:0000256" key="1">
    <source>
        <dbReference type="SAM" id="MobiDB-lite"/>
    </source>
</evidence>
<dbReference type="Pfam" id="PF04707">
    <property type="entry name" value="PRELI"/>
    <property type="match status" value="1"/>
</dbReference>
<dbReference type="OrthoDB" id="341300at2759"/>
<dbReference type="Pfam" id="PF11937">
    <property type="entry name" value="DUF3455"/>
    <property type="match status" value="1"/>
</dbReference>
<proteinExistence type="predicted"/>
<dbReference type="VEuPathDB" id="FungiDB:PV10_00396"/>
<name>A0A438NIL3_EXOME</name>
<feature type="region of interest" description="Disordered" evidence="1">
    <location>
        <begin position="497"/>
        <end position="522"/>
    </location>
</feature>
<dbReference type="Proteomes" id="UP000288859">
    <property type="component" value="Unassembled WGS sequence"/>
</dbReference>
<dbReference type="PROSITE" id="PS50904">
    <property type="entry name" value="PRELI_MSF1"/>
    <property type="match status" value="1"/>
</dbReference>